<feature type="compositionally biased region" description="Basic and acidic residues" evidence="1">
    <location>
        <begin position="78"/>
        <end position="88"/>
    </location>
</feature>
<accession>A0AAU9SHD2</accession>
<reference evidence="2 3" key="1">
    <citation type="submission" date="2022-03" db="EMBL/GenBank/DDBJ databases">
        <authorList>
            <person name="Nunn A."/>
            <person name="Chopra R."/>
            <person name="Nunn A."/>
            <person name="Contreras Garrido A."/>
        </authorList>
    </citation>
    <scope>NUCLEOTIDE SEQUENCE [LARGE SCALE GENOMIC DNA]</scope>
</reference>
<proteinExistence type="predicted"/>
<dbReference type="AlphaFoldDB" id="A0AAU9SHD2"/>
<dbReference type="PANTHER" id="PTHR33130">
    <property type="entry name" value="PUTATIVE (DUF1639)-RELATED"/>
    <property type="match status" value="1"/>
</dbReference>
<keyword evidence="3" id="KW-1185">Reference proteome</keyword>
<dbReference type="PANTHER" id="PTHR33130:SF31">
    <property type="entry name" value="(RAPE) HYPOTHETICAL PROTEIN"/>
    <property type="match status" value="1"/>
</dbReference>
<feature type="compositionally biased region" description="Polar residues" evidence="1">
    <location>
        <begin position="184"/>
        <end position="194"/>
    </location>
</feature>
<evidence type="ECO:0000313" key="3">
    <source>
        <dbReference type="Proteomes" id="UP000836841"/>
    </source>
</evidence>
<protein>
    <submittedName>
        <fullName evidence="2">Uncharacterized protein</fullName>
    </submittedName>
</protein>
<evidence type="ECO:0000313" key="2">
    <source>
        <dbReference type="EMBL" id="CAH2066133.1"/>
    </source>
</evidence>
<dbReference type="Proteomes" id="UP000836841">
    <property type="component" value="Chromosome 5"/>
</dbReference>
<gene>
    <name evidence="2" type="ORF">TAV2_LOCUS16233</name>
</gene>
<feature type="region of interest" description="Disordered" evidence="1">
    <location>
        <begin position="42"/>
        <end position="100"/>
    </location>
</feature>
<name>A0AAU9SHD2_THLAR</name>
<sequence>MGLPGEGDYMATGHERSKTRHNFTLPNLKWGVQRNLRCMKVESDGGSASGDHRLRRRPTPSKFDGAAPFRLGGGFENNRSRRLEKESWRPASNGDGEGIKEFTEKIMSDLRTMTESIFRKQSLGVDEEEEEETNEKEELEPRGKERSTAREVSPPEAPGETTVEARPWNLRKRRAACKSPIHETGTSEANQYSHKGSGVIEEKRVNPSSLGNKSANSSRPKFISTLTKKEVEDDYMAMMCQRPPRRPKKRPRTVQKQVDLLLPAHYFSEITKDIYKVPDGAENRKR</sequence>
<feature type="compositionally biased region" description="Acidic residues" evidence="1">
    <location>
        <begin position="125"/>
        <end position="138"/>
    </location>
</feature>
<organism evidence="2 3">
    <name type="scientific">Thlaspi arvense</name>
    <name type="common">Field penny-cress</name>
    <dbReference type="NCBI Taxonomy" id="13288"/>
    <lineage>
        <taxon>Eukaryota</taxon>
        <taxon>Viridiplantae</taxon>
        <taxon>Streptophyta</taxon>
        <taxon>Embryophyta</taxon>
        <taxon>Tracheophyta</taxon>
        <taxon>Spermatophyta</taxon>
        <taxon>Magnoliopsida</taxon>
        <taxon>eudicotyledons</taxon>
        <taxon>Gunneridae</taxon>
        <taxon>Pentapetalae</taxon>
        <taxon>rosids</taxon>
        <taxon>malvids</taxon>
        <taxon>Brassicales</taxon>
        <taxon>Brassicaceae</taxon>
        <taxon>Thlaspideae</taxon>
        <taxon>Thlaspi</taxon>
    </lineage>
</organism>
<feature type="compositionally biased region" description="Basic and acidic residues" evidence="1">
    <location>
        <begin position="139"/>
        <end position="149"/>
    </location>
</feature>
<dbReference type="InterPro" id="IPR012438">
    <property type="entry name" value="DUF1639"/>
</dbReference>
<feature type="region of interest" description="Disordered" evidence="1">
    <location>
        <begin position="118"/>
        <end position="199"/>
    </location>
</feature>
<evidence type="ECO:0000256" key="1">
    <source>
        <dbReference type="SAM" id="MobiDB-lite"/>
    </source>
</evidence>
<dbReference type="EMBL" id="OU466861">
    <property type="protein sequence ID" value="CAH2066133.1"/>
    <property type="molecule type" value="Genomic_DNA"/>
</dbReference>
<dbReference type="Pfam" id="PF07797">
    <property type="entry name" value="DUF1639"/>
    <property type="match status" value="1"/>
</dbReference>